<dbReference type="PATRIC" id="fig|576611.7.peg.833"/>
<evidence type="ECO:0008006" key="3">
    <source>
        <dbReference type="Google" id="ProtNLM"/>
    </source>
</evidence>
<dbReference type="OrthoDB" id="583309at2"/>
<evidence type="ECO:0000313" key="1">
    <source>
        <dbReference type="EMBL" id="AKD25155.1"/>
    </source>
</evidence>
<dbReference type="SUPFAM" id="SSF56059">
    <property type="entry name" value="Glutathione synthetase ATP-binding domain-like"/>
    <property type="match status" value="1"/>
</dbReference>
<organism evidence="1 2">
    <name type="scientific">Polynucleobacter duraquae</name>
    <dbReference type="NCBI Taxonomy" id="1835254"/>
    <lineage>
        <taxon>Bacteria</taxon>
        <taxon>Pseudomonadati</taxon>
        <taxon>Pseudomonadota</taxon>
        <taxon>Betaproteobacteria</taxon>
        <taxon>Burkholderiales</taxon>
        <taxon>Burkholderiaceae</taxon>
        <taxon>Polynucleobacter</taxon>
    </lineage>
</organism>
<keyword evidence="2" id="KW-1185">Reference proteome</keyword>
<dbReference type="EMBL" id="CP007501">
    <property type="protein sequence ID" value="AKD25155.1"/>
    <property type="molecule type" value="Genomic_DNA"/>
</dbReference>
<dbReference type="STRING" id="1835254.CL55_00008220"/>
<dbReference type="RefSeq" id="WP_046330003.1">
    <property type="nucleotide sequence ID" value="NZ_CP007501.1"/>
</dbReference>
<accession>A0A0E3ZJL8</accession>
<dbReference type="KEGG" id="pdq:CL55_00008220"/>
<dbReference type="HOGENOM" id="CLU_055286_0_1_4"/>
<dbReference type="AlphaFoldDB" id="A0A0E3ZJL8"/>
<name>A0A0E3ZJL8_9BURK</name>
<reference evidence="1 2" key="1">
    <citation type="submission" date="2014-03" db="EMBL/GenBank/DDBJ databases">
        <title>Genome of Polynucleobacter strain MWH-MoK4.</title>
        <authorList>
            <person name="Hahn M.W."/>
        </authorList>
    </citation>
    <scope>NUCLEOTIDE SEQUENCE [LARGE SCALE GENOMIC DNA]</scope>
    <source>
        <strain evidence="1 2">MWH-MoK4</strain>
    </source>
</reference>
<sequence length="300" mass="34760">MLLLITGSGDGTSDLLVSEIGGENVFRFNYDLFNDYRLEFKPDYWRITNPTGHSIDSDSVTSCFWWKAFNFYLLNQEKFVVEEVKYIFREIYHWCRLKGLTKGTPHDFHNHMGKMNLLSIASKHFKTPATLATFNLEGMKSLEGYEVVAKSFTSGLTDTNKALATTAVNKTQLHPNYPWFLQETIESKADITIFICGEEYFAYSRDRSNLKGLDWRMEQDYTGQKKEWFRIELSPKSVNAVSIFCKEINVDWGRMDLMEVNGELIFLEFNANGQWVFLDYSGEDGLVKSVANYLMKKKES</sequence>
<proteinExistence type="predicted"/>
<evidence type="ECO:0000313" key="2">
    <source>
        <dbReference type="Proteomes" id="UP000061135"/>
    </source>
</evidence>
<protein>
    <recommendedName>
        <fullName evidence="3">ATP-grasp fold RimK-type domain-containing protein</fullName>
    </recommendedName>
</protein>
<dbReference type="Gene3D" id="3.30.470.20">
    <property type="entry name" value="ATP-grasp fold, B domain"/>
    <property type="match status" value="1"/>
</dbReference>
<gene>
    <name evidence="1" type="ORF">CL55_00008220</name>
</gene>
<dbReference type="Proteomes" id="UP000061135">
    <property type="component" value="Chromosome"/>
</dbReference>